<sequence>MKNILLHLQHSAGSDRARENAIALATSLEAHLTCMYVTPNSAFVAAGPFGGIFAIDDIMDALEKRATDVKGKVEADLANEAIGWDYDRRVGDPVATLAYHSSISDLLITGRDEAKDDDLQTPMARLGSLLHRVHCPIFIPGDDGAVIDPNGTAIIAWDGSVESANAVRACLPVLKTASKVKVVRIEEDKDQFPDTRVMEYLSRHGIHAELIVEPFTEKWVDEVLVLHAQTSHPSFIVSGAYSHRRLSEFLFGGTTRSLLRKCPVGLFLAH</sequence>
<dbReference type="RefSeq" id="WP_252111746.1">
    <property type="nucleotide sequence ID" value="NZ_JAMSHT010000001.1"/>
</dbReference>
<reference evidence="1" key="1">
    <citation type="submission" date="2022-06" db="EMBL/GenBank/DDBJ databases">
        <title>Sphingomicrobium sedimins sp. nov., a marine bacterium isolated from tidal flat.</title>
        <authorList>
            <person name="Kim C.-H."/>
            <person name="Yoo Y."/>
            <person name="Kim J.-J."/>
        </authorList>
    </citation>
    <scope>NUCLEOTIDE SEQUENCE</scope>
    <source>
        <strain evidence="1">GRR-S6-50</strain>
    </source>
</reference>
<dbReference type="CDD" id="cd00293">
    <property type="entry name" value="USP-like"/>
    <property type="match status" value="1"/>
</dbReference>
<gene>
    <name evidence="1" type="ORF">NDO55_01500</name>
</gene>
<protein>
    <submittedName>
        <fullName evidence="1">Universal stress protein</fullName>
    </submittedName>
</protein>
<accession>A0A9X2J196</accession>
<proteinExistence type="predicted"/>
<name>A0A9X2J196_9SPHN</name>
<evidence type="ECO:0000313" key="2">
    <source>
        <dbReference type="Proteomes" id="UP001155128"/>
    </source>
</evidence>
<evidence type="ECO:0000313" key="1">
    <source>
        <dbReference type="EMBL" id="MCM8556494.1"/>
    </source>
</evidence>
<dbReference type="Gene3D" id="3.40.50.12370">
    <property type="match status" value="1"/>
</dbReference>
<dbReference type="Proteomes" id="UP001155128">
    <property type="component" value="Unassembled WGS sequence"/>
</dbReference>
<comment type="caution">
    <text evidence="1">The sequence shown here is derived from an EMBL/GenBank/DDBJ whole genome shotgun (WGS) entry which is preliminary data.</text>
</comment>
<dbReference type="EMBL" id="JAMSHT010000001">
    <property type="protein sequence ID" value="MCM8556494.1"/>
    <property type="molecule type" value="Genomic_DNA"/>
</dbReference>
<organism evidence="1 2">
    <name type="scientific">Sphingomicrobium sediminis</name>
    <dbReference type="NCBI Taxonomy" id="2950949"/>
    <lineage>
        <taxon>Bacteria</taxon>
        <taxon>Pseudomonadati</taxon>
        <taxon>Pseudomonadota</taxon>
        <taxon>Alphaproteobacteria</taxon>
        <taxon>Sphingomonadales</taxon>
        <taxon>Sphingomonadaceae</taxon>
        <taxon>Sphingomicrobium</taxon>
    </lineage>
</organism>
<keyword evidence="2" id="KW-1185">Reference proteome</keyword>
<dbReference type="SUPFAM" id="SSF52402">
    <property type="entry name" value="Adenine nucleotide alpha hydrolases-like"/>
    <property type="match status" value="2"/>
</dbReference>
<dbReference type="AlphaFoldDB" id="A0A9X2J196"/>